<keyword evidence="2" id="KW-0624">Polysaccharide degradation</keyword>
<reference evidence="2 3" key="1">
    <citation type="submission" date="2019-02" db="EMBL/GenBank/DDBJ databases">
        <title>Deep-cultivation of Planctomycetes and their phenomic and genomic characterization uncovers novel biology.</title>
        <authorList>
            <person name="Wiegand S."/>
            <person name="Jogler M."/>
            <person name="Boedeker C."/>
            <person name="Pinto D."/>
            <person name="Vollmers J."/>
            <person name="Rivas-Marin E."/>
            <person name="Kohn T."/>
            <person name="Peeters S.H."/>
            <person name="Heuer A."/>
            <person name="Rast P."/>
            <person name="Oberbeckmann S."/>
            <person name="Bunk B."/>
            <person name="Jeske O."/>
            <person name="Meyerdierks A."/>
            <person name="Storesund J.E."/>
            <person name="Kallscheuer N."/>
            <person name="Luecker S."/>
            <person name="Lage O.M."/>
            <person name="Pohl T."/>
            <person name="Merkel B.J."/>
            <person name="Hornburger P."/>
            <person name="Mueller R.-W."/>
            <person name="Bruemmer F."/>
            <person name="Labrenz M."/>
            <person name="Spormann A.M."/>
            <person name="Op den Camp H."/>
            <person name="Overmann J."/>
            <person name="Amann R."/>
            <person name="Jetten M.S.M."/>
            <person name="Mascher T."/>
            <person name="Medema M.H."/>
            <person name="Devos D.P."/>
            <person name="Kaster A.-K."/>
            <person name="Ovreas L."/>
            <person name="Rohde M."/>
            <person name="Galperin M.Y."/>
            <person name="Jogler C."/>
        </authorList>
    </citation>
    <scope>NUCLEOTIDE SEQUENCE [LARGE SCALE GENOMIC DNA]</scope>
    <source>
        <strain evidence="2 3">KS4</strain>
    </source>
</reference>
<dbReference type="InterPro" id="IPR000801">
    <property type="entry name" value="Esterase-like"/>
</dbReference>
<dbReference type="OrthoDB" id="9777383at2"/>
<dbReference type="SUPFAM" id="SSF49452">
    <property type="entry name" value="Starch-binding domain-like"/>
    <property type="match status" value="1"/>
</dbReference>
<proteinExistence type="predicted"/>
<keyword evidence="2" id="KW-0378">Hydrolase</keyword>
<dbReference type="KEGG" id="pcor:KS4_27020"/>
<feature type="domain" description="CBM20" evidence="1">
    <location>
        <begin position="36"/>
        <end position="131"/>
    </location>
</feature>
<dbReference type="Pfam" id="PF00756">
    <property type="entry name" value="Esterase"/>
    <property type="match status" value="1"/>
</dbReference>
<dbReference type="EC" id="3.2.1.8" evidence="2"/>
<gene>
    <name evidence="2" type="primary">xynZ</name>
    <name evidence="2" type="ORF">KS4_27020</name>
</gene>
<dbReference type="InterPro" id="IPR013783">
    <property type="entry name" value="Ig-like_fold"/>
</dbReference>
<dbReference type="EMBL" id="CP036425">
    <property type="protein sequence ID" value="QDU34631.1"/>
    <property type="molecule type" value="Genomic_DNA"/>
</dbReference>
<dbReference type="GO" id="GO:2001070">
    <property type="term" value="F:starch binding"/>
    <property type="evidence" value="ECO:0007669"/>
    <property type="project" value="InterPro"/>
</dbReference>
<keyword evidence="2" id="KW-0326">Glycosidase</keyword>
<dbReference type="SUPFAM" id="SSF53474">
    <property type="entry name" value="alpha/beta-Hydrolases"/>
    <property type="match status" value="1"/>
</dbReference>
<dbReference type="GO" id="GO:0045493">
    <property type="term" value="P:xylan catabolic process"/>
    <property type="evidence" value="ECO:0007669"/>
    <property type="project" value="UniProtKB-KW"/>
</dbReference>
<keyword evidence="2" id="KW-0119">Carbohydrate metabolism</keyword>
<dbReference type="InterPro" id="IPR029058">
    <property type="entry name" value="AB_hydrolase_fold"/>
</dbReference>
<organism evidence="2 3">
    <name type="scientific">Poriferisphaera corsica</name>
    <dbReference type="NCBI Taxonomy" id="2528020"/>
    <lineage>
        <taxon>Bacteria</taxon>
        <taxon>Pseudomonadati</taxon>
        <taxon>Planctomycetota</taxon>
        <taxon>Phycisphaerae</taxon>
        <taxon>Phycisphaerales</taxon>
        <taxon>Phycisphaeraceae</taxon>
        <taxon>Poriferisphaera</taxon>
    </lineage>
</organism>
<evidence type="ECO:0000313" key="3">
    <source>
        <dbReference type="Proteomes" id="UP000317369"/>
    </source>
</evidence>
<evidence type="ECO:0000259" key="1">
    <source>
        <dbReference type="SMART" id="SM01065"/>
    </source>
</evidence>
<sequence>MTKNLFNRFTIISGLVLALLIGTTSLKAEDVNLTPTNTIRFVVRVPESTPKGAAIDISGSLEELGMWNSGLELQQDVDGLYRGSITTAATGKMEFKVRRGGWANVEKNSNGEEIANRSAIIHDNTTINISVEAWADEFALAQSDKPSTVVGELIIHKDVKSEYLELSRTVRVYLPPNYEQNKDAHYPVLYMHDGQNLFDQRTSAFGNEWEVDENLVELVKAKKMEPIIVVGIDNSAMRSDEYTPTYWERYGAGGKGDAYAKFLITELKPFIDKTYRTKPEAQYTGTAGSSLGGLISLYLGTAYPDTFTRIGSVSPALGWDNNQIIRDFSEYKKTYLPHWQKMRNWIDMGTLEGDTGGGGVCTVPLAEEVAQIFRNSNLRENDQFKLFIAENGLHNEPAWAKRIDKILMYLYPPTTANLQSVDQSQ</sequence>
<dbReference type="Proteomes" id="UP000317369">
    <property type="component" value="Chromosome"/>
</dbReference>
<dbReference type="SMART" id="SM01065">
    <property type="entry name" value="CBM_2"/>
    <property type="match status" value="1"/>
</dbReference>
<dbReference type="InterPro" id="IPR050583">
    <property type="entry name" value="Mycobacterial_A85_antigen"/>
</dbReference>
<dbReference type="RefSeq" id="WP_145078751.1">
    <property type="nucleotide sequence ID" value="NZ_CP036425.1"/>
</dbReference>
<dbReference type="InterPro" id="IPR013784">
    <property type="entry name" value="Carb-bd-like_fold"/>
</dbReference>
<dbReference type="PANTHER" id="PTHR48098">
    <property type="entry name" value="ENTEROCHELIN ESTERASE-RELATED"/>
    <property type="match status" value="1"/>
</dbReference>
<protein>
    <submittedName>
        <fullName evidence="2">Endo-1,4-beta-xylanase Z</fullName>
        <ecNumber evidence="2">3.2.1.8</ecNumber>
    </submittedName>
</protein>
<dbReference type="Pfam" id="PF00686">
    <property type="entry name" value="CBM_20"/>
    <property type="match status" value="1"/>
</dbReference>
<dbReference type="AlphaFoldDB" id="A0A517YWM2"/>
<dbReference type="PANTHER" id="PTHR48098:SF6">
    <property type="entry name" value="FERRI-BACILLIBACTIN ESTERASE BESA"/>
    <property type="match status" value="1"/>
</dbReference>
<dbReference type="Gene3D" id="2.60.40.10">
    <property type="entry name" value="Immunoglobulins"/>
    <property type="match status" value="1"/>
</dbReference>
<dbReference type="GO" id="GO:0031176">
    <property type="term" value="F:endo-1,4-beta-xylanase activity"/>
    <property type="evidence" value="ECO:0007669"/>
    <property type="project" value="UniProtKB-EC"/>
</dbReference>
<accession>A0A517YWM2</accession>
<dbReference type="Gene3D" id="3.40.50.1820">
    <property type="entry name" value="alpha/beta hydrolase"/>
    <property type="match status" value="1"/>
</dbReference>
<evidence type="ECO:0000313" key="2">
    <source>
        <dbReference type="EMBL" id="QDU34631.1"/>
    </source>
</evidence>
<dbReference type="InterPro" id="IPR002044">
    <property type="entry name" value="CBM20"/>
</dbReference>
<keyword evidence="3" id="KW-1185">Reference proteome</keyword>
<name>A0A517YWM2_9BACT</name>
<keyword evidence="2" id="KW-0858">Xylan degradation</keyword>